<reference evidence="1" key="1">
    <citation type="submission" date="2018-05" db="EMBL/GenBank/DDBJ databases">
        <authorList>
            <person name="Lanie J.A."/>
            <person name="Ng W.-L."/>
            <person name="Kazmierczak K.M."/>
            <person name="Andrzejewski T.M."/>
            <person name="Davidsen T.M."/>
            <person name="Wayne K.J."/>
            <person name="Tettelin H."/>
            <person name="Glass J.I."/>
            <person name="Rusch D."/>
            <person name="Podicherti R."/>
            <person name="Tsui H.-C.T."/>
            <person name="Winkler M.E."/>
        </authorList>
    </citation>
    <scope>NUCLEOTIDE SEQUENCE</scope>
</reference>
<feature type="non-terminal residue" evidence="1">
    <location>
        <position position="27"/>
    </location>
</feature>
<proteinExistence type="predicted"/>
<dbReference type="EMBL" id="UINC01151518">
    <property type="protein sequence ID" value="SVD45172.1"/>
    <property type="molecule type" value="Genomic_DNA"/>
</dbReference>
<evidence type="ECO:0000313" key="1">
    <source>
        <dbReference type="EMBL" id="SVD45172.1"/>
    </source>
</evidence>
<accession>A0A382VF46</accession>
<sequence>MAIKNVEAVIPPNTPHFVGDGFRVHGF</sequence>
<protein>
    <submittedName>
        <fullName evidence="1">Uncharacterized protein</fullName>
    </submittedName>
</protein>
<organism evidence="1">
    <name type="scientific">marine metagenome</name>
    <dbReference type="NCBI Taxonomy" id="408172"/>
    <lineage>
        <taxon>unclassified sequences</taxon>
        <taxon>metagenomes</taxon>
        <taxon>ecological metagenomes</taxon>
    </lineage>
</organism>
<gene>
    <name evidence="1" type="ORF">METZ01_LOCUS398026</name>
</gene>
<name>A0A382VF46_9ZZZZ</name>
<dbReference type="AlphaFoldDB" id="A0A382VF46"/>